<evidence type="ECO:0000313" key="2">
    <source>
        <dbReference type="Proteomes" id="UP001148838"/>
    </source>
</evidence>
<dbReference type="PANTHER" id="PTHR47027">
    <property type="entry name" value="REVERSE TRANSCRIPTASE DOMAIN-CONTAINING PROTEIN"/>
    <property type="match status" value="1"/>
</dbReference>
<sequence>MPTAKTRNIPQNISVGDMTFEAVKQFKYLGAIIDYNCDMSVTVKDRIHLGNRGYFVNVKLLSSRLITRTKLNIYHTLVRPVTTNGSEAWTLTKGEEDLLRCFERKILRRIYGPVYENNEWQIRYNEEINQLKVHNRRKGRPKKRWLDGVIRDLEIMGVRDWRKKTEDKAEWRTVVPPRVVVPDDDDDNYFL</sequence>
<accession>A0ABQ8TR90</accession>
<reference evidence="1 2" key="1">
    <citation type="journal article" date="2022" name="Allergy">
        <title>Genome assembly and annotation of Periplaneta americana reveal a comprehensive cockroach allergen profile.</title>
        <authorList>
            <person name="Wang L."/>
            <person name="Xiong Q."/>
            <person name="Saelim N."/>
            <person name="Wang L."/>
            <person name="Nong W."/>
            <person name="Wan A.T."/>
            <person name="Shi M."/>
            <person name="Liu X."/>
            <person name="Cao Q."/>
            <person name="Hui J.H.L."/>
            <person name="Sookrung N."/>
            <person name="Leung T.F."/>
            <person name="Tungtrongchitr A."/>
            <person name="Tsui S.K.W."/>
        </authorList>
    </citation>
    <scope>NUCLEOTIDE SEQUENCE [LARGE SCALE GENOMIC DNA]</scope>
    <source>
        <strain evidence="1">PWHHKU_190912</strain>
    </source>
</reference>
<organism evidence="1 2">
    <name type="scientific">Periplaneta americana</name>
    <name type="common">American cockroach</name>
    <name type="synonym">Blatta americana</name>
    <dbReference type="NCBI Taxonomy" id="6978"/>
    <lineage>
        <taxon>Eukaryota</taxon>
        <taxon>Metazoa</taxon>
        <taxon>Ecdysozoa</taxon>
        <taxon>Arthropoda</taxon>
        <taxon>Hexapoda</taxon>
        <taxon>Insecta</taxon>
        <taxon>Pterygota</taxon>
        <taxon>Neoptera</taxon>
        <taxon>Polyneoptera</taxon>
        <taxon>Dictyoptera</taxon>
        <taxon>Blattodea</taxon>
        <taxon>Blattoidea</taxon>
        <taxon>Blattidae</taxon>
        <taxon>Blattinae</taxon>
        <taxon>Periplaneta</taxon>
    </lineage>
</organism>
<dbReference type="PANTHER" id="PTHR47027:SF29">
    <property type="entry name" value="C2H2-TYPE DOMAIN-CONTAINING PROTEIN"/>
    <property type="match status" value="1"/>
</dbReference>
<proteinExistence type="predicted"/>
<keyword evidence="2" id="KW-1185">Reference proteome</keyword>
<dbReference type="Proteomes" id="UP001148838">
    <property type="component" value="Unassembled WGS sequence"/>
</dbReference>
<protein>
    <submittedName>
        <fullName evidence="1">Uncharacterized protein</fullName>
    </submittedName>
</protein>
<name>A0ABQ8TR90_PERAM</name>
<comment type="caution">
    <text evidence="1">The sequence shown here is derived from an EMBL/GenBank/DDBJ whole genome shotgun (WGS) entry which is preliminary data.</text>
</comment>
<evidence type="ECO:0000313" key="1">
    <source>
        <dbReference type="EMBL" id="KAJ4448641.1"/>
    </source>
</evidence>
<gene>
    <name evidence="1" type="ORF">ANN_00031</name>
</gene>
<dbReference type="EMBL" id="JAJSOF020000003">
    <property type="protein sequence ID" value="KAJ4448641.1"/>
    <property type="molecule type" value="Genomic_DNA"/>
</dbReference>